<dbReference type="Proteomes" id="UP001500192">
    <property type="component" value="Unassembled WGS sequence"/>
</dbReference>
<dbReference type="SUPFAM" id="SSF53474">
    <property type="entry name" value="alpha/beta-Hydrolases"/>
    <property type="match status" value="1"/>
</dbReference>
<dbReference type="InterPro" id="IPR050583">
    <property type="entry name" value="Mycobacterial_A85_antigen"/>
</dbReference>
<dbReference type="InterPro" id="IPR029058">
    <property type="entry name" value="AB_hydrolase_fold"/>
</dbReference>
<sequence>MSALSGWWPVLVAGLLAVTAWLVRRRGTRLVLASVAVVLLAASALVAVRGNRPAGEAQRPHAGVFTTVAIPSPGFAARPAVVYLPPVWFTVPRPSLPVLLLLHGTPGAPEDWLTSGDAAATLETWAAAHGGRAPVVVMPDINGNRDGDSECVGPAEDYLTTTIPSFVHSRYATQPPGAHWAVAGLSEGGSCALQLTLGHPGVFATFGDYSGLAGPRTGDRNAPGDTVPKLFAGSTAAFDRHEPRWLLTHRRYPGTAGWFEVGDQDADPLAAARQLEPLARSAGVATRLTVVPGGRHDFPLWRRAFADSLPWLAERLSP</sequence>
<keyword evidence="1" id="KW-1133">Transmembrane helix</keyword>
<protein>
    <recommendedName>
        <fullName evidence="4">Esterase</fullName>
    </recommendedName>
</protein>
<name>A0ABP9QIT0_9PSEU</name>
<feature type="transmembrane region" description="Helical" evidence="1">
    <location>
        <begin position="6"/>
        <end position="23"/>
    </location>
</feature>
<comment type="caution">
    <text evidence="2">The sequence shown here is derived from an EMBL/GenBank/DDBJ whole genome shotgun (WGS) entry which is preliminary data.</text>
</comment>
<dbReference type="RefSeq" id="WP_346053940.1">
    <property type="nucleotide sequence ID" value="NZ_BAABIB010000062.1"/>
</dbReference>
<proteinExistence type="predicted"/>
<evidence type="ECO:0000313" key="2">
    <source>
        <dbReference type="EMBL" id="GAA5162327.1"/>
    </source>
</evidence>
<gene>
    <name evidence="2" type="ORF">GCM10023214_28830</name>
</gene>
<evidence type="ECO:0008006" key="4">
    <source>
        <dbReference type="Google" id="ProtNLM"/>
    </source>
</evidence>
<evidence type="ECO:0000313" key="3">
    <source>
        <dbReference type="Proteomes" id="UP001500192"/>
    </source>
</evidence>
<accession>A0ABP9QIT0</accession>
<dbReference type="Pfam" id="PF00756">
    <property type="entry name" value="Esterase"/>
    <property type="match status" value="1"/>
</dbReference>
<reference evidence="3" key="1">
    <citation type="journal article" date="2019" name="Int. J. Syst. Evol. Microbiol.">
        <title>The Global Catalogue of Microorganisms (GCM) 10K type strain sequencing project: providing services to taxonomists for standard genome sequencing and annotation.</title>
        <authorList>
            <consortium name="The Broad Institute Genomics Platform"/>
            <consortium name="The Broad Institute Genome Sequencing Center for Infectious Disease"/>
            <person name="Wu L."/>
            <person name="Ma J."/>
        </authorList>
    </citation>
    <scope>NUCLEOTIDE SEQUENCE [LARGE SCALE GENOMIC DNA]</scope>
    <source>
        <strain evidence="3">JCM 18054</strain>
    </source>
</reference>
<dbReference type="InterPro" id="IPR000801">
    <property type="entry name" value="Esterase-like"/>
</dbReference>
<dbReference type="PANTHER" id="PTHR48098">
    <property type="entry name" value="ENTEROCHELIN ESTERASE-RELATED"/>
    <property type="match status" value="1"/>
</dbReference>
<keyword evidence="1" id="KW-0472">Membrane</keyword>
<dbReference type="PANTHER" id="PTHR48098:SF1">
    <property type="entry name" value="DIACYLGLYCEROL ACYLTRANSFERASE_MYCOLYLTRANSFERASE AG85A"/>
    <property type="match status" value="1"/>
</dbReference>
<dbReference type="Gene3D" id="3.40.50.1820">
    <property type="entry name" value="alpha/beta hydrolase"/>
    <property type="match status" value="1"/>
</dbReference>
<keyword evidence="1" id="KW-0812">Transmembrane</keyword>
<organism evidence="2 3">
    <name type="scientific">Amycolatopsis dongchuanensis</name>
    <dbReference type="NCBI Taxonomy" id="1070866"/>
    <lineage>
        <taxon>Bacteria</taxon>
        <taxon>Bacillati</taxon>
        <taxon>Actinomycetota</taxon>
        <taxon>Actinomycetes</taxon>
        <taxon>Pseudonocardiales</taxon>
        <taxon>Pseudonocardiaceae</taxon>
        <taxon>Amycolatopsis</taxon>
    </lineage>
</organism>
<dbReference type="EMBL" id="BAABIB010000062">
    <property type="protein sequence ID" value="GAA5162327.1"/>
    <property type="molecule type" value="Genomic_DNA"/>
</dbReference>
<evidence type="ECO:0000256" key="1">
    <source>
        <dbReference type="SAM" id="Phobius"/>
    </source>
</evidence>
<keyword evidence="3" id="KW-1185">Reference proteome</keyword>
<feature type="transmembrane region" description="Helical" evidence="1">
    <location>
        <begin position="30"/>
        <end position="48"/>
    </location>
</feature>